<dbReference type="Pfam" id="PF14050">
    <property type="entry name" value="Nudc_N"/>
    <property type="match status" value="1"/>
</dbReference>
<feature type="compositionally biased region" description="Basic and acidic residues" evidence="13">
    <location>
        <begin position="441"/>
        <end position="501"/>
    </location>
</feature>
<dbReference type="GO" id="GO:0030496">
    <property type="term" value="C:midbody"/>
    <property type="evidence" value="ECO:0007669"/>
    <property type="project" value="UniProtKB-SubCell"/>
</dbReference>
<evidence type="ECO:0000256" key="6">
    <source>
        <dbReference type="ARBA" id="ARBA00022618"/>
    </source>
</evidence>
<keyword evidence="9" id="KW-0206">Cytoskeleton</keyword>
<comment type="similarity">
    <text evidence="3">Belongs to the nudC family.</text>
</comment>
<keyword evidence="10" id="KW-0131">Cell cycle</keyword>
<dbReference type="GO" id="GO:0051301">
    <property type="term" value="P:cell division"/>
    <property type="evidence" value="ECO:0007669"/>
    <property type="project" value="UniProtKB-KW"/>
</dbReference>
<dbReference type="Proteomes" id="UP000018936">
    <property type="component" value="Unassembled WGS sequence"/>
</dbReference>
<evidence type="ECO:0000313" key="16">
    <source>
        <dbReference type="Proteomes" id="UP000018936"/>
    </source>
</evidence>
<sequence length="709" mass="79854">MLGKKQRPCQNTSHLHRPPQDVAVPQKISSPKSSDVSLEVFNGSTPELKYIRRPRRDRRAYKADSNDSHGGEGETNTFIPRAAESPPPPCCPSLSQVWNTSKAIFCCLITCGSCFKDCRASISYNSTLTEDGKNQECNGRSTSRVPLYPNRNPGSATDSDSCYKEPLPEKFPPHSIEKQPAPASHRSSEEHYSFHESDLEFGELNSSMSSREIDGLIFRKLTELFSVHQIDELAKCTSDTVFLEKTNKISDLINSITQDYNLDEQDAECRLVRGIIRISTRKSRVRPRVPAPNLPGSGEITSRGNPLHGGNETMLASVLPSEEDLPVQISVETTADMQARNMRQGTYNTAGDLHSASLDVESSDPGVMGASGEEAADNEERFDGMLLAMAQQHQGGVRELVNTFFSFLRRKTDFFVGGEEGAAEKLITETFSRHNKLALKAQKEKKARQEAEQREKADRAAKLAKETKQEDSEPRIKELTDEEAERLQLEIDQNKEKKENDAMNIPVKSAANQVESPESSKQDTDEEEEDEKDKGKLKPNSGNGADLPNYRWTQTLSELDLAIPFNVSFKLKGKDMVVDIQRRHLKVGLKGHPPMIDGDLYNEVKVEESSWLIEDGKIVTVHLEKINKMEWWNKLIQTDPEINTKKINPENSKLSDLDSETRSMVEKMMYDQRQKSMGLPTSDEQKKQDILKKFMEQHPEMDFSKAKFN</sequence>
<dbReference type="GO" id="GO:0003334">
    <property type="term" value="P:keratinocyte development"/>
    <property type="evidence" value="ECO:0007669"/>
    <property type="project" value="InterPro"/>
</dbReference>
<proteinExistence type="inferred from homology"/>
<comment type="subcellular location">
    <subcellularLocation>
        <location evidence="1">Cytoplasm</location>
        <location evidence="1">Cytoskeleton</location>
        <location evidence="1">Spindle</location>
    </subcellularLocation>
    <subcellularLocation>
        <location evidence="2">Midbody</location>
    </subcellularLocation>
</comment>
<dbReference type="InterPro" id="IPR008978">
    <property type="entry name" value="HSP20-like_chaperone"/>
</dbReference>
<dbReference type="AlphaFoldDB" id="V8PJG1"/>
<gene>
    <name evidence="15" type="primary">NUDC</name>
    <name evidence="15" type="ORF">L345_00179</name>
</gene>
<dbReference type="Pfam" id="PF16273">
    <property type="entry name" value="NuDC"/>
    <property type="match status" value="1"/>
</dbReference>
<protein>
    <recommendedName>
        <fullName evidence="4">Nuclear migration protein nudC</fullName>
    </recommendedName>
    <alternativeName>
        <fullName evidence="11">Nuclear distribution protein C homolog</fullName>
    </alternativeName>
</protein>
<feature type="non-terminal residue" evidence="15">
    <location>
        <position position="1"/>
    </location>
</feature>
<keyword evidence="16" id="KW-1185">Reference proteome</keyword>
<dbReference type="GO" id="GO:0010482">
    <property type="term" value="P:regulation of epidermal cell division"/>
    <property type="evidence" value="ECO:0007669"/>
    <property type="project" value="TreeGrafter"/>
</dbReference>
<comment type="function">
    <text evidence="12">Plays a role in neurogenesis and neuronal migration. Necessary for correct formation of mitotic spindles and chromosome separation during mitosis. Necessary for cytokinesis and cell proliferation.</text>
</comment>
<evidence type="ECO:0000256" key="12">
    <source>
        <dbReference type="ARBA" id="ARBA00046142"/>
    </source>
</evidence>
<organism evidence="15 16">
    <name type="scientific">Ophiophagus hannah</name>
    <name type="common">King cobra</name>
    <name type="synonym">Naja hannah</name>
    <dbReference type="NCBI Taxonomy" id="8665"/>
    <lineage>
        <taxon>Eukaryota</taxon>
        <taxon>Metazoa</taxon>
        <taxon>Chordata</taxon>
        <taxon>Craniata</taxon>
        <taxon>Vertebrata</taxon>
        <taxon>Euteleostomi</taxon>
        <taxon>Lepidosauria</taxon>
        <taxon>Squamata</taxon>
        <taxon>Bifurcata</taxon>
        <taxon>Unidentata</taxon>
        <taxon>Episquamata</taxon>
        <taxon>Toxicofera</taxon>
        <taxon>Serpentes</taxon>
        <taxon>Colubroidea</taxon>
        <taxon>Elapidae</taxon>
        <taxon>Elapinae</taxon>
        <taxon>Ophiophagus</taxon>
    </lineage>
</organism>
<feature type="region of interest" description="Disordered" evidence="13">
    <location>
        <begin position="440"/>
        <end position="549"/>
    </location>
</feature>
<dbReference type="GO" id="GO:0051656">
    <property type="term" value="P:establishment of organelle localization"/>
    <property type="evidence" value="ECO:0007669"/>
    <property type="project" value="UniProtKB-ARBA"/>
</dbReference>
<feature type="compositionally biased region" description="Basic and acidic residues" evidence="13">
    <location>
        <begin position="60"/>
        <end position="72"/>
    </location>
</feature>
<dbReference type="OrthoDB" id="8640515at2759"/>
<reference evidence="15 16" key="1">
    <citation type="journal article" date="2013" name="Proc. Natl. Acad. Sci. U.S.A.">
        <title>The king cobra genome reveals dynamic gene evolution and adaptation in the snake venom system.</title>
        <authorList>
            <person name="Vonk F.J."/>
            <person name="Casewell N.R."/>
            <person name="Henkel C.V."/>
            <person name="Heimberg A.M."/>
            <person name="Jansen H.J."/>
            <person name="McCleary R.J."/>
            <person name="Kerkkamp H.M."/>
            <person name="Vos R.A."/>
            <person name="Guerreiro I."/>
            <person name="Calvete J.J."/>
            <person name="Wuster W."/>
            <person name="Woods A.E."/>
            <person name="Logan J.M."/>
            <person name="Harrison R.A."/>
            <person name="Castoe T.A."/>
            <person name="de Koning A.P."/>
            <person name="Pollock D.D."/>
            <person name="Yandell M."/>
            <person name="Calderon D."/>
            <person name="Renjifo C."/>
            <person name="Currier R.B."/>
            <person name="Salgado D."/>
            <person name="Pla D."/>
            <person name="Sanz L."/>
            <person name="Hyder A.S."/>
            <person name="Ribeiro J.M."/>
            <person name="Arntzen J.W."/>
            <person name="van den Thillart G.E."/>
            <person name="Boetzer M."/>
            <person name="Pirovano W."/>
            <person name="Dirks R.P."/>
            <person name="Spaink H.P."/>
            <person name="Duboule D."/>
            <person name="McGlinn E."/>
            <person name="Kini R.M."/>
            <person name="Richardson M.K."/>
        </authorList>
    </citation>
    <scope>NUCLEOTIDE SEQUENCE</scope>
    <source>
        <tissue evidence="15">Blood</tissue>
    </source>
</reference>
<keyword evidence="7" id="KW-0493">Microtubule</keyword>
<dbReference type="PROSITE" id="PS51203">
    <property type="entry name" value="CS"/>
    <property type="match status" value="1"/>
</dbReference>
<evidence type="ECO:0000259" key="14">
    <source>
        <dbReference type="PROSITE" id="PS51203"/>
    </source>
</evidence>
<feature type="compositionally biased region" description="Basic and acidic residues" evidence="13">
    <location>
        <begin position="161"/>
        <end position="177"/>
    </location>
</feature>
<accession>V8PJG1</accession>
<dbReference type="GO" id="GO:0005819">
    <property type="term" value="C:spindle"/>
    <property type="evidence" value="ECO:0007669"/>
    <property type="project" value="UniProtKB-SubCell"/>
</dbReference>
<feature type="region of interest" description="Disordered" evidence="13">
    <location>
        <begin position="129"/>
        <end position="189"/>
    </location>
</feature>
<dbReference type="InterPro" id="IPR007052">
    <property type="entry name" value="CS_dom"/>
</dbReference>
<dbReference type="GO" id="GO:0005874">
    <property type="term" value="C:microtubule"/>
    <property type="evidence" value="ECO:0007669"/>
    <property type="project" value="UniProtKB-KW"/>
</dbReference>
<dbReference type="Pfam" id="PF04969">
    <property type="entry name" value="CS"/>
    <property type="match status" value="1"/>
</dbReference>
<name>V8PJG1_OPHHA</name>
<feature type="compositionally biased region" description="Polar residues" evidence="13">
    <location>
        <begin position="27"/>
        <end position="36"/>
    </location>
</feature>
<dbReference type="Pfam" id="PF15551">
    <property type="entry name" value="DUF4656"/>
    <property type="match status" value="2"/>
</dbReference>
<evidence type="ECO:0000313" key="15">
    <source>
        <dbReference type="EMBL" id="ETE73987.1"/>
    </source>
</evidence>
<dbReference type="PANTHER" id="PTHR35085">
    <property type="entry name" value="KERATINOCYTE DIFFERENTIATION FACTOR 1"/>
    <property type="match status" value="1"/>
</dbReference>
<dbReference type="SUPFAM" id="SSF49764">
    <property type="entry name" value="HSP20-like chaperones"/>
    <property type="match status" value="1"/>
</dbReference>
<feature type="domain" description="CS" evidence="14">
    <location>
        <begin position="545"/>
        <end position="636"/>
    </location>
</feature>
<comment type="caution">
    <text evidence="15">The sequence shown here is derived from an EMBL/GenBank/DDBJ whole genome shotgun (WGS) entry which is preliminary data.</text>
</comment>
<keyword evidence="6" id="KW-0132">Cell division</keyword>
<evidence type="ECO:0000256" key="3">
    <source>
        <dbReference type="ARBA" id="ARBA00010513"/>
    </source>
</evidence>
<feature type="compositionally biased region" description="Polar residues" evidence="13">
    <location>
        <begin position="129"/>
        <end position="144"/>
    </location>
</feature>
<dbReference type="EMBL" id="AZIM01000016">
    <property type="protein sequence ID" value="ETE73987.1"/>
    <property type="molecule type" value="Genomic_DNA"/>
</dbReference>
<evidence type="ECO:0000256" key="8">
    <source>
        <dbReference type="ARBA" id="ARBA00022776"/>
    </source>
</evidence>
<keyword evidence="8" id="KW-0498">Mitosis</keyword>
<evidence type="ECO:0000256" key="13">
    <source>
        <dbReference type="SAM" id="MobiDB-lite"/>
    </source>
</evidence>
<dbReference type="FunFam" id="2.60.40.790:FF:000001">
    <property type="entry name" value="Nuclear migration protein nudC"/>
    <property type="match status" value="1"/>
</dbReference>
<dbReference type="PANTHER" id="PTHR35085:SF1">
    <property type="entry name" value="KERATINOCYTE DIFFERENTIATION FACTOR 1"/>
    <property type="match status" value="1"/>
</dbReference>
<dbReference type="Gene3D" id="2.60.40.790">
    <property type="match status" value="1"/>
</dbReference>
<evidence type="ECO:0000256" key="2">
    <source>
        <dbReference type="ARBA" id="ARBA00004214"/>
    </source>
</evidence>
<dbReference type="GO" id="GO:0030054">
    <property type="term" value="C:cell junction"/>
    <property type="evidence" value="ECO:0007669"/>
    <property type="project" value="TreeGrafter"/>
</dbReference>
<evidence type="ECO:0000256" key="9">
    <source>
        <dbReference type="ARBA" id="ARBA00023212"/>
    </source>
</evidence>
<evidence type="ECO:0000256" key="10">
    <source>
        <dbReference type="ARBA" id="ARBA00023306"/>
    </source>
</evidence>
<dbReference type="InterPro" id="IPR028003">
    <property type="entry name" value="KDF1"/>
</dbReference>
<keyword evidence="5" id="KW-0963">Cytoplasm</keyword>
<feature type="region of interest" description="Disordered" evidence="13">
    <location>
        <begin position="286"/>
        <end position="309"/>
    </location>
</feature>
<feature type="region of interest" description="Disordered" evidence="13">
    <location>
        <begin position="50"/>
        <end position="87"/>
    </location>
</feature>
<dbReference type="CDD" id="cd06492">
    <property type="entry name" value="p23_mNUDC_like"/>
    <property type="match status" value="1"/>
</dbReference>
<evidence type="ECO:0000256" key="4">
    <source>
        <dbReference type="ARBA" id="ARBA00017641"/>
    </source>
</evidence>
<feature type="region of interest" description="Disordered" evidence="13">
    <location>
        <begin position="1"/>
        <end position="38"/>
    </location>
</feature>
<evidence type="ECO:0000256" key="1">
    <source>
        <dbReference type="ARBA" id="ARBA00004186"/>
    </source>
</evidence>
<dbReference type="InterPro" id="IPR032572">
    <property type="entry name" value="NuDC"/>
</dbReference>
<evidence type="ECO:0000256" key="5">
    <source>
        <dbReference type="ARBA" id="ARBA00022490"/>
    </source>
</evidence>
<evidence type="ECO:0000256" key="11">
    <source>
        <dbReference type="ARBA" id="ARBA00030427"/>
    </source>
</evidence>
<evidence type="ECO:0000256" key="7">
    <source>
        <dbReference type="ARBA" id="ARBA00022701"/>
    </source>
</evidence>
<dbReference type="InterPro" id="IPR025934">
    <property type="entry name" value="NudC_N_dom"/>
</dbReference>